<dbReference type="GO" id="GO:0045892">
    <property type="term" value="P:negative regulation of DNA-templated transcription"/>
    <property type="evidence" value="ECO:0007669"/>
    <property type="project" value="TreeGrafter"/>
</dbReference>
<name>A0A3E0VN82_9MICO</name>
<dbReference type="InterPro" id="IPR029016">
    <property type="entry name" value="GAF-like_dom_sf"/>
</dbReference>
<proteinExistence type="predicted"/>
<dbReference type="InterPro" id="IPR005471">
    <property type="entry name" value="Tscrpt_reg_IclR_N"/>
</dbReference>
<evidence type="ECO:0000259" key="5">
    <source>
        <dbReference type="PROSITE" id="PS51078"/>
    </source>
</evidence>
<evidence type="ECO:0000313" key="7">
    <source>
        <dbReference type="Proteomes" id="UP000256486"/>
    </source>
</evidence>
<evidence type="ECO:0000256" key="1">
    <source>
        <dbReference type="ARBA" id="ARBA00023015"/>
    </source>
</evidence>
<evidence type="ECO:0000259" key="4">
    <source>
        <dbReference type="PROSITE" id="PS51077"/>
    </source>
</evidence>
<dbReference type="OrthoDB" id="4068713at2"/>
<protein>
    <submittedName>
        <fullName evidence="6">IclR family transcriptional regulator</fullName>
    </submittedName>
</protein>
<dbReference type="PROSITE" id="PS51077">
    <property type="entry name" value="HTH_ICLR"/>
    <property type="match status" value="1"/>
</dbReference>
<dbReference type="PROSITE" id="PS51078">
    <property type="entry name" value="ICLR_ED"/>
    <property type="match status" value="1"/>
</dbReference>
<dbReference type="Pfam" id="PF01614">
    <property type="entry name" value="IclR_C"/>
    <property type="match status" value="1"/>
</dbReference>
<dbReference type="AlphaFoldDB" id="A0A3E0VN82"/>
<dbReference type="Gene3D" id="1.10.10.10">
    <property type="entry name" value="Winged helix-like DNA-binding domain superfamily/Winged helix DNA-binding domain"/>
    <property type="match status" value="1"/>
</dbReference>
<dbReference type="SUPFAM" id="SSF55781">
    <property type="entry name" value="GAF domain-like"/>
    <property type="match status" value="1"/>
</dbReference>
<gene>
    <name evidence="6" type="ORF">B7R54_17905</name>
</gene>
<dbReference type="SUPFAM" id="SSF46785">
    <property type="entry name" value="Winged helix' DNA-binding domain"/>
    <property type="match status" value="1"/>
</dbReference>
<evidence type="ECO:0000256" key="3">
    <source>
        <dbReference type="ARBA" id="ARBA00023163"/>
    </source>
</evidence>
<evidence type="ECO:0000313" key="6">
    <source>
        <dbReference type="EMBL" id="RFA10873.1"/>
    </source>
</evidence>
<dbReference type="InterPro" id="IPR014757">
    <property type="entry name" value="Tscrpt_reg_IclR_C"/>
</dbReference>
<dbReference type="GO" id="GO:0003677">
    <property type="term" value="F:DNA binding"/>
    <property type="evidence" value="ECO:0007669"/>
    <property type="project" value="UniProtKB-KW"/>
</dbReference>
<dbReference type="InterPro" id="IPR036388">
    <property type="entry name" value="WH-like_DNA-bd_sf"/>
</dbReference>
<dbReference type="SMART" id="SM00346">
    <property type="entry name" value="HTH_ICLR"/>
    <property type="match status" value="1"/>
</dbReference>
<keyword evidence="3" id="KW-0804">Transcription</keyword>
<feature type="domain" description="HTH iclR-type" evidence="4">
    <location>
        <begin position="14"/>
        <end position="74"/>
    </location>
</feature>
<evidence type="ECO:0000256" key="2">
    <source>
        <dbReference type="ARBA" id="ARBA00023125"/>
    </source>
</evidence>
<dbReference type="EMBL" id="NBWZ01000001">
    <property type="protein sequence ID" value="RFA10873.1"/>
    <property type="molecule type" value="Genomic_DNA"/>
</dbReference>
<reference evidence="6 7" key="1">
    <citation type="submission" date="2017-04" db="EMBL/GenBank/DDBJ databases">
        <title>Comparative genome analysis of Subtercola boreus.</title>
        <authorList>
            <person name="Cho Y.-J."/>
            <person name="Cho A."/>
            <person name="Kim O.-S."/>
            <person name="Lee J.-I."/>
        </authorList>
    </citation>
    <scope>NUCLEOTIDE SEQUENCE [LARGE SCALE GENOMIC DNA]</scope>
    <source>
        <strain evidence="6 7">K300</strain>
    </source>
</reference>
<sequence length="267" mass="28837">MPSPEQIKRPSYAITSVDHALRLIQMLRDEGSVRVSDAATELDVAPSTIHRLLAMLVYRGFAIKDDGRGYAPGPALGAPPAMVPWTRTLRTACRPHLELLSMRLNETVNLLIRVGGKVRFLESVESSNILRIGDRTGTVLEARAASGGKALLAEADASTLHRLYRSTAAEFAGDLLSEQTYHRLLRELEEVNVTGFARNIEETESGVCAIGLSLHNGEGLPIASFSIAVPRSRASTLTEPSVISLALETRGEIDVDLASVTSLVERG</sequence>
<dbReference type="Proteomes" id="UP000256486">
    <property type="component" value="Unassembled WGS sequence"/>
</dbReference>
<feature type="domain" description="IclR-ED" evidence="5">
    <location>
        <begin position="75"/>
        <end position="267"/>
    </location>
</feature>
<keyword evidence="1" id="KW-0805">Transcription regulation</keyword>
<organism evidence="6 7">
    <name type="scientific">Subtercola boreus</name>
    <dbReference type="NCBI Taxonomy" id="120213"/>
    <lineage>
        <taxon>Bacteria</taxon>
        <taxon>Bacillati</taxon>
        <taxon>Actinomycetota</taxon>
        <taxon>Actinomycetes</taxon>
        <taxon>Micrococcales</taxon>
        <taxon>Microbacteriaceae</taxon>
        <taxon>Subtercola</taxon>
    </lineage>
</organism>
<dbReference type="InterPro" id="IPR050707">
    <property type="entry name" value="HTH_MetabolicPath_Reg"/>
</dbReference>
<dbReference type="Pfam" id="PF09339">
    <property type="entry name" value="HTH_IclR"/>
    <property type="match status" value="1"/>
</dbReference>
<dbReference type="InterPro" id="IPR036390">
    <property type="entry name" value="WH_DNA-bd_sf"/>
</dbReference>
<keyword evidence="2" id="KW-0238">DNA-binding</keyword>
<dbReference type="PANTHER" id="PTHR30136:SF24">
    <property type="entry name" value="HTH-TYPE TRANSCRIPTIONAL REPRESSOR ALLR"/>
    <property type="match status" value="1"/>
</dbReference>
<dbReference type="PANTHER" id="PTHR30136">
    <property type="entry name" value="HELIX-TURN-HELIX TRANSCRIPTIONAL REGULATOR, ICLR FAMILY"/>
    <property type="match status" value="1"/>
</dbReference>
<dbReference type="Gene3D" id="3.30.450.40">
    <property type="match status" value="1"/>
</dbReference>
<keyword evidence="7" id="KW-1185">Reference proteome</keyword>
<comment type="caution">
    <text evidence="6">The sequence shown here is derived from an EMBL/GenBank/DDBJ whole genome shotgun (WGS) entry which is preliminary data.</text>
</comment>
<accession>A0A3E0VN82</accession>
<dbReference type="GO" id="GO:0003700">
    <property type="term" value="F:DNA-binding transcription factor activity"/>
    <property type="evidence" value="ECO:0007669"/>
    <property type="project" value="TreeGrafter"/>
</dbReference>
<dbReference type="RefSeq" id="WP_116416250.1">
    <property type="nucleotide sequence ID" value="NZ_NBWZ01000001.1"/>
</dbReference>